<name>A0ABQ8TK02_PERAM</name>
<keyword evidence="2" id="KW-1185">Reference proteome</keyword>
<comment type="caution">
    <text evidence="1">The sequence shown here is derived from an EMBL/GenBank/DDBJ whole genome shotgun (WGS) entry which is preliminary data.</text>
</comment>
<dbReference type="Proteomes" id="UP001148838">
    <property type="component" value="Unassembled WGS sequence"/>
</dbReference>
<sequence>MILTYRETECNSRIAELLYSERFPRNSIPNPRTYFISVCQPVLRDTDRVLPEFRSRDTQEIRNNSGVFTRCVMRHIWFRRLQQARKVWKIMVPALNVVFEDCILSDVRWKLTYLIYGRYPNTVVVVDYYHHHHHHHHHQWLYNSLLSLGFLKDSSPAIAIQSYHPPISHPNSSGITIHSINPSRSRPSFPSCPIRLC</sequence>
<reference evidence="1 2" key="1">
    <citation type="journal article" date="2022" name="Allergy">
        <title>Genome assembly and annotation of Periplaneta americana reveal a comprehensive cockroach allergen profile.</title>
        <authorList>
            <person name="Wang L."/>
            <person name="Xiong Q."/>
            <person name="Saelim N."/>
            <person name="Wang L."/>
            <person name="Nong W."/>
            <person name="Wan A.T."/>
            <person name="Shi M."/>
            <person name="Liu X."/>
            <person name="Cao Q."/>
            <person name="Hui J.H.L."/>
            <person name="Sookrung N."/>
            <person name="Leung T.F."/>
            <person name="Tungtrongchitr A."/>
            <person name="Tsui S.K.W."/>
        </authorList>
    </citation>
    <scope>NUCLEOTIDE SEQUENCE [LARGE SCALE GENOMIC DNA]</scope>
    <source>
        <strain evidence="1">PWHHKU_190912</strain>
    </source>
</reference>
<proteinExistence type="predicted"/>
<gene>
    <name evidence="1" type="ORF">ANN_13655</name>
</gene>
<accession>A0ABQ8TK02</accession>
<protein>
    <submittedName>
        <fullName evidence="1">Uncharacterized protein</fullName>
    </submittedName>
</protein>
<evidence type="ECO:0000313" key="2">
    <source>
        <dbReference type="Proteomes" id="UP001148838"/>
    </source>
</evidence>
<dbReference type="EMBL" id="JAJSOF020000009">
    <property type="protein sequence ID" value="KAJ4446953.1"/>
    <property type="molecule type" value="Genomic_DNA"/>
</dbReference>
<evidence type="ECO:0000313" key="1">
    <source>
        <dbReference type="EMBL" id="KAJ4446953.1"/>
    </source>
</evidence>
<organism evidence="1 2">
    <name type="scientific">Periplaneta americana</name>
    <name type="common">American cockroach</name>
    <name type="synonym">Blatta americana</name>
    <dbReference type="NCBI Taxonomy" id="6978"/>
    <lineage>
        <taxon>Eukaryota</taxon>
        <taxon>Metazoa</taxon>
        <taxon>Ecdysozoa</taxon>
        <taxon>Arthropoda</taxon>
        <taxon>Hexapoda</taxon>
        <taxon>Insecta</taxon>
        <taxon>Pterygota</taxon>
        <taxon>Neoptera</taxon>
        <taxon>Polyneoptera</taxon>
        <taxon>Dictyoptera</taxon>
        <taxon>Blattodea</taxon>
        <taxon>Blattoidea</taxon>
        <taxon>Blattidae</taxon>
        <taxon>Blattinae</taxon>
        <taxon>Periplaneta</taxon>
    </lineage>
</organism>